<gene>
    <name evidence="1" type="ORF">GALMADRAFT_55571</name>
</gene>
<keyword evidence="2" id="KW-1185">Reference proteome</keyword>
<protein>
    <submittedName>
        <fullName evidence="1">Uncharacterized protein</fullName>
    </submittedName>
</protein>
<evidence type="ECO:0000313" key="2">
    <source>
        <dbReference type="Proteomes" id="UP000027222"/>
    </source>
</evidence>
<organism evidence="1 2">
    <name type="scientific">Galerina marginata (strain CBS 339.88)</name>
    <dbReference type="NCBI Taxonomy" id="685588"/>
    <lineage>
        <taxon>Eukaryota</taxon>
        <taxon>Fungi</taxon>
        <taxon>Dikarya</taxon>
        <taxon>Basidiomycota</taxon>
        <taxon>Agaricomycotina</taxon>
        <taxon>Agaricomycetes</taxon>
        <taxon>Agaricomycetidae</taxon>
        <taxon>Agaricales</taxon>
        <taxon>Agaricineae</taxon>
        <taxon>Strophariaceae</taxon>
        <taxon>Galerina</taxon>
    </lineage>
</organism>
<feature type="non-terminal residue" evidence="1">
    <location>
        <position position="1"/>
    </location>
</feature>
<sequence length="58" mass="6572">RIVFESPVQSGFLALRALTADRDRSIKIQKVQKTEPNRSRPVKCGFFAVYEPVLTSYG</sequence>
<proteinExistence type="predicted"/>
<name>A0A067TJ91_GALM3</name>
<accession>A0A067TJ91</accession>
<dbReference type="HOGENOM" id="CLU_2984490_0_0_1"/>
<dbReference type="EMBL" id="KL142368">
    <property type="protein sequence ID" value="KDR83305.1"/>
    <property type="molecule type" value="Genomic_DNA"/>
</dbReference>
<dbReference type="AlphaFoldDB" id="A0A067TJ91"/>
<dbReference type="Proteomes" id="UP000027222">
    <property type="component" value="Unassembled WGS sequence"/>
</dbReference>
<evidence type="ECO:0000313" key="1">
    <source>
        <dbReference type="EMBL" id="KDR83305.1"/>
    </source>
</evidence>
<reference evidence="2" key="1">
    <citation type="journal article" date="2014" name="Proc. Natl. Acad. Sci. U.S.A.">
        <title>Extensive sampling of basidiomycete genomes demonstrates inadequacy of the white-rot/brown-rot paradigm for wood decay fungi.</title>
        <authorList>
            <person name="Riley R."/>
            <person name="Salamov A.A."/>
            <person name="Brown D.W."/>
            <person name="Nagy L.G."/>
            <person name="Floudas D."/>
            <person name="Held B.W."/>
            <person name="Levasseur A."/>
            <person name="Lombard V."/>
            <person name="Morin E."/>
            <person name="Otillar R."/>
            <person name="Lindquist E.A."/>
            <person name="Sun H."/>
            <person name="LaButti K.M."/>
            <person name="Schmutz J."/>
            <person name="Jabbour D."/>
            <person name="Luo H."/>
            <person name="Baker S.E."/>
            <person name="Pisabarro A.G."/>
            <person name="Walton J.D."/>
            <person name="Blanchette R.A."/>
            <person name="Henrissat B."/>
            <person name="Martin F."/>
            <person name="Cullen D."/>
            <person name="Hibbett D.S."/>
            <person name="Grigoriev I.V."/>
        </authorList>
    </citation>
    <scope>NUCLEOTIDE SEQUENCE [LARGE SCALE GENOMIC DNA]</scope>
    <source>
        <strain evidence="2">CBS 339.88</strain>
    </source>
</reference>